<evidence type="ECO:0000259" key="11">
    <source>
        <dbReference type="Pfam" id="PF20259"/>
    </source>
</evidence>
<evidence type="ECO:0000256" key="5">
    <source>
        <dbReference type="ARBA" id="ARBA00022840"/>
    </source>
</evidence>
<protein>
    <recommendedName>
        <fullName evidence="9">tRNA-specific 2-thiouridylase MnmA</fullName>
        <ecNumber evidence="9">2.8.1.13</ecNumber>
    </recommendedName>
</protein>
<dbReference type="GO" id="GO:0005737">
    <property type="term" value="C:cytoplasm"/>
    <property type="evidence" value="ECO:0007669"/>
    <property type="project" value="UniProtKB-SubCell"/>
</dbReference>
<dbReference type="PANTHER" id="PTHR11933">
    <property type="entry name" value="TRNA 5-METHYLAMINOMETHYL-2-THIOURIDYLATE -METHYLTRANSFERASE"/>
    <property type="match status" value="1"/>
</dbReference>
<dbReference type="InterPro" id="IPR046884">
    <property type="entry name" value="MnmA-like_central"/>
</dbReference>
<dbReference type="CDD" id="cd01998">
    <property type="entry name" value="MnmA_TRMU-like"/>
    <property type="match status" value="1"/>
</dbReference>
<dbReference type="AlphaFoldDB" id="A0A368DQI7"/>
<comment type="catalytic activity">
    <reaction evidence="8 9">
        <text>S-sulfanyl-L-cysteinyl-[protein] + uridine(34) in tRNA + AH2 + ATP = 2-thiouridine(34) in tRNA + L-cysteinyl-[protein] + A + AMP + diphosphate + H(+)</text>
        <dbReference type="Rhea" id="RHEA:47032"/>
        <dbReference type="Rhea" id="RHEA-COMP:10131"/>
        <dbReference type="Rhea" id="RHEA-COMP:11726"/>
        <dbReference type="Rhea" id="RHEA-COMP:11727"/>
        <dbReference type="Rhea" id="RHEA-COMP:11728"/>
        <dbReference type="ChEBI" id="CHEBI:13193"/>
        <dbReference type="ChEBI" id="CHEBI:15378"/>
        <dbReference type="ChEBI" id="CHEBI:17499"/>
        <dbReference type="ChEBI" id="CHEBI:29950"/>
        <dbReference type="ChEBI" id="CHEBI:30616"/>
        <dbReference type="ChEBI" id="CHEBI:33019"/>
        <dbReference type="ChEBI" id="CHEBI:61963"/>
        <dbReference type="ChEBI" id="CHEBI:65315"/>
        <dbReference type="ChEBI" id="CHEBI:87170"/>
        <dbReference type="ChEBI" id="CHEBI:456215"/>
        <dbReference type="EC" id="2.8.1.13"/>
    </reaction>
</comment>
<dbReference type="Pfam" id="PF03054">
    <property type="entry name" value="tRNA_Me_trans"/>
    <property type="match status" value="1"/>
</dbReference>
<dbReference type="Gene3D" id="2.40.30.10">
    <property type="entry name" value="Translation factors"/>
    <property type="match status" value="1"/>
</dbReference>
<accession>A0A368DQI7</accession>
<organism evidence="12 13">
    <name type="scientific">PS1 clade bacterium</name>
    <dbReference type="NCBI Taxonomy" id="2175152"/>
    <lineage>
        <taxon>Bacteria</taxon>
        <taxon>Pseudomonadati</taxon>
        <taxon>Pseudomonadota</taxon>
        <taxon>Alphaproteobacteria</taxon>
        <taxon>PS1 clade</taxon>
    </lineage>
</organism>
<dbReference type="Pfam" id="PF20259">
    <property type="entry name" value="tRNA_Me_trans_M"/>
    <property type="match status" value="1"/>
</dbReference>
<evidence type="ECO:0000313" key="12">
    <source>
        <dbReference type="EMBL" id="RCL73914.1"/>
    </source>
</evidence>
<evidence type="ECO:0000256" key="4">
    <source>
        <dbReference type="ARBA" id="ARBA00022741"/>
    </source>
</evidence>
<dbReference type="InterPro" id="IPR004506">
    <property type="entry name" value="MnmA-like"/>
</dbReference>
<dbReference type="FunFam" id="3.40.50.620:FF:000115">
    <property type="entry name" value="tRNA-specific 2-thiouridylase MnmA"/>
    <property type="match status" value="1"/>
</dbReference>
<dbReference type="GO" id="GO:0000049">
    <property type="term" value="F:tRNA binding"/>
    <property type="evidence" value="ECO:0007669"/>
    <property type="project" value="UniProtKB-KW"/>
</dbReference>
<keyword evidence="6 9" id="KW-0694">RNA-binding</keyword>
<sequence>MLDKLVPDNKKRKRVVVAMSGGVDSSVAAAVCAKQGYDVIGVTLQLYKNDVVGKKKGSCCAGQDIYDAKKVANKIGIKHYVLDYEEQFKSEVIDDFTNSYANGLTPIPCVRCNEKIKFRDLYQTAKQLDASTLITGHYVSNKFMNGERALFRARDASKDQSYFMFTLKREQLDFIRFPLGDLTKEQTREIARELDLSIAEKPDSQDICFVQEGRYTNLINKLLPKSTIKGNIINMSGEVVGEHDGIVNFTIGQRRGIGYASGIPNYVIDIDSQSQNVMIGPKECLGVNQIILDEVNWLGPNEIFSKAEYENPIFVKVRSTSDPVEAKLSKKSNQILVEFKNPEYGVAPGQACVFYDSIKPISRILGGGWIVKNNNKNLN</sequence>
<dbReference type="Gene3D" id="2.30.30.280">
    <property type="entry name" value="Adenine nucleotide alpha hydrolases-like domains"/>
    <property type="match status" value="1"/>
</dbReference>
<keyword evidence="2 9" id="KW-0808">Transferase</keyword>
<dbReference type="NCBIfam" id="TIGR00420">
    <property type="entry name" value="trmU"/>
    <property type="match status" value="1"/>
</dbReference>
<feature type="site" description="Interaction with tRNA" evidence="9">
    <location>
        <position position="137"/>
    </location>
</feature>
<dbReference type="GO" id="GO:0005524">
    <property type="term" value="F:ATP binding"/>
    <property type="evidence" value="ECO:0007669"/>
    <property type="project" value="UniProtKB-KW"/>
</dbReference>
<name>A0A368DQI7_9PROT</name>
<keyword evidence="3 9" id="KW-0819">tRNA processing</keyword>
<dbReference type="Pfam" id="PF20258">
    <property type="entry name" value="tRNA_Me_trans_C"/>
    <property type="match status" value="1"/>
</dbReference>
<feature type="binding site" evidence="9">
    <location>
        <position position="136"/>
    </location>
    <ligand>
        <name>ATP</name>
        <dbReference type="ChEBI" id="CHEBI:30616"/>
    </ligand>
</feature>
<comment type="subcellular location">
    <subcellularLocation>
        <location evidence="9">Cytoplasm</location>
    </subcellularLocation>
</comment>
<dbReference type="EC" id="2.8.1.13" evidence="9"/>
<dbReference type="NCBIfam" id="NF001138">
    <property type="entry name" value="PRK00143.1"/>
    <property type="match status" value="1"/>
</dbReference>
<keyword evidence="5 9" id="KW-0067">ATP-binding</keyword>
<feature type="binding site" evidence="9">
    <location>
        <begin position="18"/>
        <end position="25"/>
    </location>
    <ligand>
        <name>ATP</name>
        <dbReference type="ChEBI" id="CHEBI:30616"/>
    </ligand>
</feature>
<feature type="region of interest" description="Interaction with tRNA" evidence="9">
    <location>
        <begin position="158"/>
        <end position="160"/>
    </location>
</feature>
<dbReference type="InterPro" id="IPR046885">
    <property type="entry name" value="MnmA-like_C"/>
</dbReference>
<feature type="active site" description="Nucleophile" evidence="9">
    <location>
        <position position="112"/>
    </location>
</feature>
<evidence type="ECO:0000256" key="6">
    <source>
        <dbReference type="ARBA" id="ARBA00022884"/>
    </source>
</evidence>
<reference evidence="12 13" key="1">
    <citation type="journal article" date="2018" name="Microbiome">
        <title>Fine metagenomic profile of the Mediterranean stratified and mixed water columns revealed by assembly and recruitment.</title>
        <authorList>
            <person name="Haro-Moreno J.M."/>
            <person name="Lopez-Perez M."/>
            <person name="De La Torre J.R."/>
            <person name="Picazo A."/>
            <person name="Camacho A."/>
            <person name="Rodriguez-Valera F."/>
        </authorList>
    </citation>
    <scope>NUCLEOTIDE SEQUENCE [LARGE SCALE GENOMIC DNA]</scope>
    <source>
        <strain evidence="12">MED-G57</strain>
    </source>
</reference>
<gene>
    <name evidence="9" type="primary">mnmA</name>
    <name evidence="12" type="ORF">DBW71_02255</name>
</gene>
<evidence type="ECO:0000259" key="10">
    <source>
        <dbReference type="Pfam" id="PF20258"/>
    </source>
</evidence>
<comment type="function">
    <text evidence="9">Catalyzes the 2-thiolation of uridine at the wobble position (U34) of tRNA, leading to the formation of s(2)U34.</text>
</comment>
<comment type="similarity">
    <text evidence="9">Belongs to the MnmA/TRMU family.</text>
</comment>
<dbReference type="Proteomes" id="UP000253570">
    <property type="component" value="Unassembled WGS sequence"/>
</dbReference>
<evidence type="ECO:0000256" key="9">
    <source>
        <dbReference type="HAMAP-Rule" id="MF_00144"/>
    </source>
</evidence>
<evidence type="ECO:0000256" key="7">
    <source>
        <dbReference type="ARBA" id="ARBA00023157"/>
    </source>
</evidence>
<comment type="caution">
    <text evidence="12">The sequence shown here is derived from an EMBL/GenBank/DDBJ whole genome shotgun (WGS) entry which is preliminary data.</text>
</comment>
<feature type="domain" description="tRNA-specific 2-thiouridylase MnmA-like central" evidence="11">
    <location>
        <begin position="218"/>
        <end position="280"/>
    </location>
</feature>
<evidence type="ECO:0000256" key="1">
    <source>
        <dbReference type="ARBA" id="ARBA00022555"/>
    </source>
</evidence>
<evidence type="ECO:0000256" key="8">
    <source>
        <dbReference type="ARBA" id="ARBA00051542"/>
    </source>
</evidence>
<dbReference type="Gene3D" id="3.40.50.620">
    <property type="entry name" value="HUPs"/>
    <property type="match status" value="1"/>
</dbReference>
<evidence type="ECO:0000313" key="13">
    <source>
        <dbReference type="Proteomes" id="UP000253570"/>
    </source>
</evidence>
<feature type="binding site" evidence="9">
    <location>
        <position position="44"/>
    </location>
    <ligand>
        <name>ATP</name>
        <dbReference type="ChEBI" id="CHEBI:30616"/>
    </ligand>
</feature>
<proteinExistence type="inferred from homology"/>
<dbReference type="PANTHER" id="PTHR11933:SF5">
    <property type="entry name" value="MITOCHONDRIAL TRNA-SPECIFIC 2-THIOURIDYLASE 1"/>
    <property type="match status" value="1"/>
</dbReference>
<dbReference type="HAMAP" id="MF_00144">
    <property type="entry name" value="tRNA_thiouridyl_MnmA"/>
    <property type="match status" value="1"/>
</dbReference>
<feature type="domain" description="tRNA-specific 2-thiouridylase MnmA-like C-terminal" evidence="10">
    <location>
        <begin position="288"/>
        <end position="370"/>
    </location>
</feature>
<dbReference type="InterPro" id="IPR014729">
    <property type="entry name" value="Rossmann-like_a/b/a_fold"/>
</dbReference>
<dbReference type="InterPro" id="IPR023382">
    <property type="entry name" value="MnmA-like_central_sf"/>
</dbReference>
<keyword evidence="7" id="KW-1015">Disulfide bond</keyword>
<dbReference type="GO" id="GO:0002143">
    <property type="term" value="P:tRNA wobble position uridine thiolation"/>
    <property type="evidence" value="ECO:0007669"/>
    <property type="project" value="TreeGrafter"/>
</dbReference>
<dbReference type="EMBL" id="QOQD01000004">
    <property type="protein sequence ID" value="RCL73914.1"/>
    <property type="molecule type" value="Genomic_DNA"/>
</dbReference>
<evidence type="ECO:0000256" key="2">
    <source>
        <dbReference type="ARBA" id="ARBA00022679"/>
    </source>
</evidence>
<keyword evidence="1 9" id="KW-0820">tRNA-binding</keyword>
<comment type="caution">
    <text evidence="9">Lacks conserved residue(s) required for the propagation of feature annotation.</text>
</comment>
<dbReference type="GO" id="GO:0103016">
    <property type="term" value="F:tRNA-uridine 2-sulfurtransferase activity"/>
    <property type="evidence" value="ECO:0007669"/>
    <property type="project" value="UniProtKB-EC"/>
</dbReference>
<feature type="site" description="Interaction with tRNA" evidence="9">
    <location>
        <position position="350"/>
    </location>
</feature>
<feature type="active site" description="Cysteine persulfide intermediate" evidence="9">
    <location>
        <position position="208"/>
    </location>
</feature>
<keyword evidence="9" id="KW-0963">Cytoplasm</keyword>
<evidence type="ECO:0000256" key="3">
    <source>
        <dbReference type="ARBA" id="ARBA00022694"/>
    </source>
</evidence>
<dbReference type="SUPFAM" id="SSF52402">
    <property type="entry name" value="Adenine nucleotide alpha hydrolases-like"/>
    <property type="match status" value="1"/>
</dbReference>
<keyword evidence="4 9" id="KW-0547">Nucleotide-binding</keyword>